<dbReference type="SMART" id="SM00345">
    <property type="entry name" value="HTH_GNTR"/>
    <property type="match status" value="1"/>
</dbReference>
<comment type="caution">
    <text evidence="5">The sequence shown here is derived from an EMBL/GenBank/DDBJ whole genome shotgun (WGS) entry which is preliminary data.</text>
</comment>
<dbReference type="GO" id="GO:0003700">
    <property type="term" value="F:DNA-binding transcription factor activity"/>
    <property type="evidence" value="ECO:0007669"/>
    <property type="project" value="InterPro"/>
</dbReference>
<evidence type="ECO:0000313" key="5">
    <source>
        <dbReference type="EMBL" id="MST96303.1"/>
    </source>
</evidence>
<dbReference type="SUPFAM" id="SSF53822">
    <property type="entry name" value="Periplasmic binding protein-like I"/>
    <property type="match status" value="1"/>
</dbReference>
<keyword evidence="1" id="KW-0805">Transcription regulation</keyword>
<dbReference type="PANTHER" id="PTHR30146">
    <property type="entry name" value="LACI-RELATED TRANSCRIPTIONAL REPRESSOR"/>
    <property type="match status" value="1"/>
</dbReference>
<organism evidence="5 6">
    <name type="scientific">Victivallis lenta</name>
    <dbReference type="NCBI Taxonomy" id="2606640"/>
    <lineage>
        <taxon>Bacteria</taxon>
        <taxon>Pseudomonadati</taxon>
        <taxon>Lentisphaerota</taxon>
        <taxon>Lentisphaeria</taxon>
        <taxon>Victivallales</taxon>
        <taxon>Victivallaceae</taxon>
        <taxon>Victivallis</taxon>
    </lineage>
</organism>
<sequence length="427" mass="49001">MLYHPVKPNKYNMEVAGIMSSKFKTVLPEFSSVPGREEDRFVYERVVNSIISLIRDEKYEIGRKLPPIRDLAEQFDCNFHTVRKAVQLLCNDGILEKRSRLGNFVRRNTSHLVGKPQAKVQIVSMRKIGILLCPGPTEFSTPLLMELERAATAMEIQLELQSAANWDKAVEVVEDMKKTGCRAAVLTADRNNLNVKEVHRLFDRSPIPLVVGDLIAGYERFCYEPPEIYGRWYSRNSMLFQCGYFYELGYKAIAYLRRSAFSGSSKDKYGYYREFMEATDHLPILDQFVDDDSGRFSRILKEWEPFRGNLAVICEDDVEAMRLVIAASKNGWTLPEEMAVMGFNNFAFGRYVDPPLTTIQFPYDYLAKRLLVRALELSSGQTEWSAAELPAPEVVLRESCGGRRRLPEDRLRNLVTERLKAKIFPGE</sequence>
<keyword evidence="6" id="KW-1185">Reference proteome</keyword>
<reference evidence="5 6" key="1">
    <citation type="submission" date="2019-08" db="EMBL/GenBank/DDBJ databases">
        <title>In-depth cultivation of the pig gut microbiome towards novel bacterial diversity and tailored functional studies.</title>
        <authorList>
            <person name="Wylensek D."/>
            <person name="Hitch T.C.A."/>
            <person name="Clavel T."/>
        </authorList>
    </citation>
    <scope>NUCLEOTIDE SEQUENCE [LARGE SCALE GENOMIC DNA]</scope>
    <source>
        <strain evidence="5 6">BBE-744-WT-12</strain>
    </source>
</reference>
<accession>A0A844FZG3</accession>
<dbReference type="InterPro" id="IPR036390">
    <property type="entry name" value="WH_DNA-bd_sf"/>
</dbReference>
<dbReference type="PANTHER" id="PTHR30146:SF109">
    <property type="entry name" value="HTH-TYPE TRANSCRIPTIONAL REGULATOR GALS"/>
    <property type="match status" value="1"/>
</dbReference>
<dbReference type="EMBL" id="VUNS01000003">
    <property type="protein sequence ID" value="MST96303.1"/>
    <property type="molecule type" value="Genomic_DNA"/>
</dbReference>
<dbReference type="Gene3D" id="3.40.50.2300">
    <property type="match status" value="2"/>
</dbReference>
<proteinExistence type="predicted"/>
<dbReference type="InterPro" id="IPR000524">
    <property type="entry name" value="Tscrpt_reg_HTH_GntR"/>
</dbReference>
<dbReference type="CDD" id="cd07377">
    <property type="entry name" value="WHTH_GntR"/>
    <property type="match status" value="1"/>
</dbReference>
<keyword evidence="2" id="KW-0238">DNA-binding</keyword>
<protein>
    <submittedName>
        <fullName evidence="5">GntR family transcriptional regulator</fullName>
    </submittedName>
</protein>
<evidence type="ECO:0000256" key="3">
    <source>
        <dbReference type="ARBA" id="ARBA00023163"/>
    </source>
</evidence>
<dbReference type="Proteomes" id="UP000435649">
    <property type="component" value="Unassembled WGS sequence"/>
</dbReference>
<dbReference type="InterPro" id="IPR036388">
    <property type="entry name" value="WH-like_DNA-bd_sf"/>
</dbReference>
<dbReference type="InterPro" id="IPR046335">
    <property type="entry name" value="LacI/GalR-like_sensor"/>
</dbReference>
<dbReference type="InterPro" id="IPR028082">
    <property type="entry name" value="Peripla_BP_I"/>
</dbReference>
<gene>
    <name evidence="5" type="ORF">FYJ85_04475</name>
</gene>
<dbReference type="Pfam" id="PF13377">
    <property type="entry name" value="Peripla_BP_3"/>
    <property type="match status" value="1"/>
</dbReference>
<dbReference type="SUPFAM" id="SSF46785">
    <property type="entry name" value="Winged helix' DNA-binding domain"/>
    <property type="match status" value="1"/>
</dbReference>
<dbReference type="Pfam" id="PF00392">
    <property type="entry name" value="GntR"/>
    <property type="match status" value="1"/>
</dbReference>
<evidence type="ECO:0000313" key="6">
    <source>
        <dbReference type="Proteomes" id="UP000435649"/>
    </source>
</evidence>
<evidence type="ECO:0000256" key="1">
    <source>
        <dbReference type="ARBA" id="ARBA00023015"/>
    </source>
</evidence>
<dbReference type="Gene3D" id="1.10.10.10">
    <property type="entry name" value="Winged helix-like DNA-binding domain superfamily/Winged helix DNA-binding domain"/>
    <property type="match status" value="1"/>
</dbReference>
<evidence type="ECO:0000259" key="4">
    <source>
        <dbReference type="PROSITE" id="PS50949"/>
    </source>
</evidence>
<evidence type="ECO:0000256" key="2">
    <source>
        <dbReference type="ARBA" id="ARBA00023125"/>
    </source>
</evidence>
<dbReference type="PROSITE" id="PS50949">
    <property type="entry name" value="HTH_GNTR"/>
    <property type="match status" value="1"/>
</dbReference>
<name>A0A844FZG3_9BACT</name>
<dbReference type="AlphaFoldDB" id="A0A844FZG3"/>
<dbReference type="GO" id="GO:0000976">
    <property type="term" value="F:transcription cis-regulatory region binding"/>
    <property type="evidence" value="ECO:0007669"/>
    <property type="project" value="TreeGrafter"/>
</dbReference>
<keyword evidence="3" id="KW-0804">Transcription</keyword>
<feature type="domain" description="HTH gntR-type" evidence="4">
    <location>
        <begin position="40"/>
        <end position="108"/>
    </location>
</feature>